<organism evidence="1 2">
    <name type="scientific">Durusdinium trenchii</name>
    <dbReference type="NCBI Taxonomy" id="1381693"/>
    <lineage>
        <taxon>Eukaryota</taxon>
        <taxon>Sar</taxon>
        <taxon>Alveolata</taxon>
        <taxon>Dinophyceae</taxon>
        <taxon>Suessiales</taxon>
        <taxon>Symbiodiniaceae</taxon>
        <taxon>Durusdinium</taxon>
    </lineage>
</organism>
<comment type="caution">
    <text evidence="1">The sequence shown here is derived from an EMBL/GenBank/DDBJ whole genome shotgun (WGS) entry which is preliminary data.</text>
</comment>
<protein>
    <submittedName>
        <fullName evidence="1">Uncharacterized protein</fullName>
    </submittedName>
</protein>
<evidence type="ECO:0000313" key="1">
    <source>
        <dbReference type="EMBL" id="CAK8992651.1"/>
    </source>
</evidence>
<keyword evidence="2" id="KW-1185">Reference proteome</keyword>
<dbReference type="EMBL" id="CAXAMM010001592">
    <property type="protein sequence ID" value="CAK8992651.1"/>
    <property type="molecule type" value="Genomic_DNA"/>
</dbReference>
<proteinExistence type="predicted"/>
<dbReference type="Proteomes" id="UP001642464">
    <property type="component" value="Unassembled WGS sequence"/>
</dbReference>
<name>A0ABP0HR20_9DINO</name>
<sequence length="568" mass="63251">MSALQIASFAVVSGHLVKVPGETNESLQSRWPGGVPSACLNWAQNAEGYELRRLTTRRAKFFPEYREELLQKVQTQQTQSSQWIVLPQCPATGWALRLLNASSFADDSPIGEANLAQVVHEILSAGEETLLQTLRSRLGLFGLLGLAGRRKLGRRRASALSPVIWEVFTELPHWSPLQRELWRAIRSRRPLPLSASILELAAPSDGLGQAVALLASAQEIRLRSGDVLSSSQIFSEVHSLARSAAQLLHMWTSKVKIEDMVRGLRDWPLIQLLSDLEVSDLAGLQAMGRDLVTHHMVRFLPSPDAVPSIVLPFREPLSDHDRDIGRFHCTTDFFAEVEHWIQNSPLDARLIAIEVACWLPDCLVWAGHRLQGRISAACLEADDLAAAAGRRSVKLNGFEGQVHVLQRRITSSTSSRWKCRAPDDFSHEDNLEENVHLSNDRRCSFTEGKDPNDDVDHLATSIDYEVERLGLERIDILKLSISSLDILRTATRTLQKTNRILLATDPRDTMMQVQFLKAAGFEASLVTSHCAQRVADDFVGNEIHIPVPEKSGGATPYSFYVLGRRISS</sequence>
<reference evidence="1 2" key="1">
    <citation type="submission" date="2024-02" db="EMBL/GenBank/DDBJ databases">
        <authorList>
            <person name="Chen Y."/>
            <person name="Shah S."/>
            <person name="Dougan E. K."/>
            <person name="Thang M."/>
            <person name="Chan C."/>
        </authorList>
    </citation>
    <scope>NUCLEOTIDE SEQUENCE [LARGE SCALE GENOMIC DNA]</scope>
</reference>
<gene>
    <name evidence="1" type="ORF">SCF082_LOCUS3175</name>
</gene>
<evidence type="ECO:0000313" key="2">
    <source>
        <dbReference type="Proteomes" id="UP001642464"/>
    </source>
</evidence>
<accession>A0ABP0HR20</accession>